<feature type="domain" description="Transposase IS4-like" evidence="2">
    <location>
        <begin position="70"/>
        <end position="113"/>
    </location>
</feature>
<dbReference type="Proteomes" id="UP001500707">
    <property type="component" value="Unassembled WGS sequence"/>
</dbReference>
<organism evidence="3 4">
    <name type="scientific">Streptomyces osmaniensis</name>
    <dbReference type="NCBI Taxonomy" id="593134"/>
    <lineage>
        <taxon>Bacteria</taxon>
        <taxon>Bacillati</taxon>
        <taxon>Actinomycetota</taxon>
        <taxon>Actinomycetes</taxon>
        <taxon>Kitasatosporales</taxon>
        <taxon>Streptomycetaceae</taxon>
        <taxon>Streptomyces</taxon>
    </lineage>
</organism>
<dbReference type="Pfam" id="PF01609">
    <property type="entry name" value="DDE_Tnp_1"/>
    <property type="match status" value="1"/>
</dbReference>
<name>A0ABP6Y761_9ACTN</name>
<evidence type="ECO:0000259" key="2">
    <source>
        <dbReference type="Pfam" id="PF01609"/>
    </source>
</evidence>
<reference evidence="4" key="1">
    <citation type="journal article" date="2019" name="Int. J. Syst. Evol. Microbiol.">
        <title>The Global Catalogue of Microorganisms (GCM) 10K type strain sequencing project: providing services to taxonomists for standard genome sequencing and annotation.</title>
        <authorList>
            <consortium name="The Broad Institute Genomics Platform"/>
            <consortium name="The Broad Institute Genome Sequencing Center for Infectious Disease"/>
            <person name="Wu L."/>
            <person name="Ma J."/>
        </authorList>
    </citation>
    <scope>NUCLEOTIDE SEQUENCE [LARGE SCALE GENOMIC DNA]</scope>
    <source>
        <strain evidence="4">JCM 17656</strain>
    </source>
</reference>
<feature type="region of interest" description="Disordered" evidence="1">
    <location>
        <begin position="1"/>
        <end position="24"/>
    </location>
</feature>
<dbReference type="PANTHER" id="PTHR30007">
    <property type="entry name" value="PHP DOMAIN PROTEIN"/>
    <property type="match status" value="1"/>
</dbReference>
<feature type="compositionally biased region" description="Basic and acidic residues" evidence="1">
    <location>
        <begin position="1"/>
        <end position="15"/>
    </location>
</feature>
<evidence type="ECO:0000256" key="1">
    <source>
        <dbReference type="SAM" id="MobiDB-lite"/>
    </source>
</evidence>
<evidence type="ECO:0000313" key="4">
    <source>
        <dbReference type="Proteomes" id="UP001500707"/>
    </source>
</evidence>
<keyword evidence="4" id="KW-1185">Reference proteome</keyword>
<protein>
    <recommendedName>
        <fullName evidence="2">Transposase IS4-like domain-containing protein</fullName>
    </recommendedName>
</protein>
<proteinExistence type="predicted"/>
<dbReference type="InterPro" id="IPR002559">
    <property type="entry name" value="Transposase_11"/>
</dbReference>
<comment type="caution">
    <text evidence="3">The sequence shown here is derived from an EMBL/GenBank/DDBJ whole genome shotgun (WGS) entry which is preliminary data.</text>
</comment>
<gene>
    <name evidence="3" type="ORF">GCM10022295_68340</name>
</gene>
<accession>A0ABP6Y761</accession>
<sequence>MRDRLGERASSEKGDLTGPNPVDRGKYSSKIHLISERTGLPLSVGISGANVHDSQALIRIARKGVDSSQRLGRHRWTIERTMAWLAGCRRLHRRYARKAEHFLAFTSLACALICYRRLTKRPGSTPTRQSPSHK</sequence>
<dbReference type="EMBL" id="BAABCE010000015">
    <property type="protein sequence ID" value="GAA3577130.1"/>
    <property type="molecule type" value="Genomic_DNA"/>
</dbReference>
<evidence type="ECO:0000313" key="3">
    <source>
        <dbReference type="EMBL" id="GAA3577130.1"/>
    </source>
</evidence>